<dbReference type="EMBL" id="JBHUPB010000001">
    <property type="protein sequence ID" value="MFD2965793.1"/>
    <property type="molecule type" value="Genomic_DNA"/>
</dbReference>
<name>A0ABW6BB88_9SPHI</name>
<reference evidence="2" key="1">
    <citation type="journal article" date="2019" name="Int. J. Syst. Evol. Microbiol.">
        <title>The Global Catalogue of Microorganisms (GCM) 10K type strain sequencing project: providing services to taxonomists for standard genome sequencing and annotation.</title>
        <authorList>
            <consortium name="The Broad Institute Genomics Platform"/>
            <consortium name="The Broad Institute Genome Sequencing Center for Infectious Disease"/>
            <person name="Wu L."/>
            <person name="Ma J."/>
        </authorList>
    </citation>
    <scope>NUCLEOTIDE SEQUENCE [LARGE SCALE GENOMIC DNA]</scope>
    <source>
        <strain evidence="2">KCTC 22814</strain>
    </source>
</reference>
<sequence length="451" mass="52049">MSLSIPVYIINLEKRKDRRSYIENEFYCRSEFDIHIIKAIESSIPAVGLYKSLHYVISVAKQQELPYVLVCEDDHQFTSEYHVDILNGYLERMAKYDADVFAGGVSWFNCALQAEKDLYWIDRFTGAQFLVIYARFYQKILESTFTELDIIDNWISNLSDKVFVAVPMLSVQHDFGYSDVTDKNNVVGRVEKLFSDTMERWKALQNVNDHVQNSITTHYPHDDIGYDMNLPTYIIKQPHSDRIAHINEQFKDKMELDVSFVEMKSGNNQESALWETIHVVIKSAMEKEDDVILICQDHHLFSDRYKKEELLEAIYEGAYLGADLILGGINEVQQIIPVSKNLCWISLFKGAQFTIIYSAFFDTILAASLYDGDLVDSKLSSLSANKYVIHPFISLGEDFKLADTKIDESASSEQLFEFERCESTILKVREISRYLSDMNQVMQQGEGTNNR</sequence>
<dbReference type="RefSeq" id="WP_320184673.1">
    <property type="nucleotide sequence ID" value="NZ_CP138332.1"/>
</dbReference>
<comment type="caution">
    <text evidence="1">The sequence shown here is derived from an EMBL/GenBank/DDBJ whole genome shotgun (WGS) entry which is preliminary data.</text>
</comment>
<evidence type="ECO:0000313" key="1">
    <source>
        <dbReference type="EMBL" id="MFD2965793.1"/>
    </source>
</evidence>
<proteinExistence type="predicted"/>
<dbReference type="Proteomes" id="UP001597525">
    <property type="component" value="Unassembled WGS sequence"/>
</dbReference>
<protein>
    <submittedName>
        <fullName evidence="1">Uncharacterized protein</fullName>
    </submittedName>
</protein>
<keyword evidence="2" id="KW-1185">Reference proteome</keyword>
<organism evidence="1 2">
    <name type="scientific">Sphingobacterium bambusae</name>
    <dbReference type="NCBI Taxonomy" id="662858"/>
    <lineage>
        <taxon>Bacteria</taxon>
        <taxon>Pseudomonadati</taxon>
        <taxon>Bacteroidota</taxon>
        <taxon>Sphingobacteriia</taxon>
        <taxon>Sphingobacteriales</taxon>
        <taxon>Sphingobacteriaceae</taxon>
        <taxon>Sphingobacterium</taxon>
    </lineage>
</organism>
<evidence type="ECO:0000313" key="2">
    <source>
        <dbReference type="Proteomes" id="UP001597525"/>
    </source>
</evidence>
<gene>
    <name evidence="1" type="ORF">ACFS7Y_00210</name>
</gene>
<accession>A0ABW6BB88</accession>